<dbReference type="GO" id="GO:0016787">
    <property type="term" value="F:hydrolase activity"/>
    <property type="evidence" value="ECO:0007669"/>
    <property type="project" value="UniProtKB-KW"/>
</dbReference>
<dbReference type="InterPro" id="IPR000086">
    <property type="entry name" value="NUDIX_hydrolase_dom"/>
</dbReference>
<protein>
    <submittedName>
        <fullName evidence="3">8-oxo-dGTP diphosphatase</fullName>
    </submittedName>
</protein>
<comment type="caution">
    <text evidence="3">The sequence shown here is derived from an EMBL/GenBank/DDBJ whole genome shotgun (WGS) entry which is preliminary data.</text>
</comment>
<reference evidence="3" key="1">
    <citation type="submission" date="2020-09" db="EMBL/GenBank/DDBJ databases">
        <title>Draft Genome Sequence of Paenibacillus sp. WST5.</title>
        <authorList>
            <person name="Bao Z."/>
        </authorList>
    </citation>
    <scope>NUCLEOTIDE SEQUENCE</scope>
    <source>
        <strain evidence="3">WST5</strain>
    </source>
</reference>
<dbReference type="Gene3D" id="3.90.79.10">
    <property type="entry name" value="Nucleoside Triphosphate Pyrophosphohydrolase"/>
    <property type="match status" value="1"/>
</dbReference>
<evidence type="ECO:0000256" key="1">
    <source>
        <dbReference type="ARBA" id="ARBA00022801"/>
    </source>
</evidence>
<feature type="domain" description="Nudix hydrolase" evidence="2">
    <location>
        <begin position="1"/>
        <end position="132"/>
    </location>
</feature>
<dbReference type="Pfam" id="PF00293">
    <property type="entry name" value="NUDIX"/>
    <property type="match status" value="1"/>
</dbReference>
<dbReference type="InterPro" id="IPR015797">
    <property type="entry name" value="NUDIX_hydrolase-like_dom_sf"/>
</dbReference>
<dbReference type="PANTHER" id="PTHR43222">
    <property type="entry name" value="NUDIX HYDROLASE 23"/>
    <property type="match status" value="1"/>
</dbReference>
<dbReference type="CDD" id="cd18886">
    <property type="entry name" value="NUDIX_MutT_Nudt1"/>
    <property type="match status" value="1"/>
</dbReference>
<dbReference type="InterPro" id="IPR020084">
    <property type="entry name" value="NUDIX_hydrolase_CS"/>
</dbReference>
<dbReference type="Proteomes" id="UP000650466">
    <property type="component" value="Unassembled WGS sequence"/>
</dbReference>
<evidence type="ECO:0000313" key="3">
    <source>
        <dbReference type="EMBL" id="MBD0383024.1"/>
    </source>
</evidence>
<sequence length="175" mass="20602">MIKYNLCLMKRGNQILLLNREKPSWMGCWNGIGGKVEPGERPRAAMIREIAEETDISDYRLRFRGLVTWMVDGTDFGGMYLYAAEVPTDYEYSTPIRMDEGILDWKPIDWIMHPHNMGIATNIPRCLEYVLKEDVCYDHHCIYVRERMVEMISTAVRTSIEENMDDLNQYLARYF</sequence>
<dbReference type="PROSITE" id="PS00893">
    <property type="entry name" value="NUDIX_BOX"/>
    <property type="match status" value="1"/>
</dbReference>
<dbReference type="PROSITE" id="PS51462">
    <property type="entry name" value="NUDIX"/>
    <property type="match status" value="1"/>
</dbReference>
<evidence type="ECO:0000259" key="2">
    <source>
        <dbReference type="PROSITE" id="PS51462"/>
    </source>
</evidence>
<proteinExistence type="predicted"/>
<name>A0A926KVT2_9BACL</name>
<evidence type="ECO:0000313" key="4">
    <source>
        <dbReference type="Proteomes" id="UP000650466"/>
    </source>
</evidence>
<dbReference type="AlphaFoldDB" id="A0A926KVT2"/>
<dbReference type="PANTHER" id="PTHR43222:SF2">
    <property type="entry name" value="NUDIX HYDROLASE 23, CHLOROPLASTIC"/>
    <property type="match status" value="1"/>
</dbReference>
<dbReference type="SUPFAM" id="SSF55811">
    <property type="entry name" value="Nudix"/>
    <property type="match status" value="1"/>
</dbReference>
<accession>A0A926KVT2</accession>
<organism evidence="3 4">
    <name type="scientific">Paenibacillus sedimenti</name>
    <dbReference type="NCBI Taxonomy" id="2770274"/>
    <lineage>
        <taxon>Bacteria</taxon>
        <taxon>Bacillati</taxon>
        <taxon>Bacillota</taxon>
        <taxon>Bacilli</taxon>
        <taxon>Bacillales</taxon>
        <taxon>Paenibacillaceae</taxon>
        <taxon>Paenibacillus</taxon>
    </lineage>
</organism>
<gene>
    <name evidence="3" type="ORF">ICC18_23210</name>
</gene>
<keyword evidence="1" id="KW-0378">Hydrolase</keyword>
<keyword evidence="4" id="KW-1185">Reference proteome</keyword>
<dbReference type="EMBL" id="JACVVD010000009">
    <property type="protein sequence ID" value="MBD0383024.1"/>
    <property type="molecule type" value="Genomic_DNA"/>
</dbReference>